<dbReference type="InterPro" id="IPR013949">
    <property type="entry name" value="Utp6"/>
</dbReference>
<dbReference type="InterPro" id="IPR055347">
    <property type="entry name" value="UTP6_N"/>
</dbReference>
<keyword evidence="9" id="KW-1185">Reference proteome</keyword>
<keyword evidence="4" id="KW-0677">Repeat</keyword>
<dbReference type="InterPro" id="IPR056907">
    <property type="entry name" value="UTP6_C"/>
</dbReference>
<feature type="domain" description="U3 small nucleolar RNA-associated protein 6 N-terminal" evidence="6">
    <location>
        <begin position="9"/>
        <end position="90"/>
    </location>
</feature>
<dbReference type="Proteomes" id="UP001359485">
    <property type="component" value="Unassembled WGS sequence"/>
</dbReference>
<evidence type="ECO:0000259" key="7">
    <source>
        <dbReference type="Pfam" id="PF24892"/>
    </source>
</evidence>
<comment type="caution">
    <text evidence="8">The sequence shown here is derived from an EMBL/GenBank/DDBJ whole genome shotgun (WGS) entry which is preliminary data.</text>
</comment>
<evidence type="ECO:0000313" key="8">
    <source>
        <dbReference type="EMBL" id="KAK6640959.1"/>
    </source>
</evidence>
<evidence type="ECO:0000256" key="2">
    <source>
        <dbReference type="ARBA" id="ARBA00010734"/>
    </source>
</evidence>
<dbReference type="PANTHER" id="PTHR23271:SF1">
    <property type="entry name" value="U3 SMALL NUCLEOLAR RNA-ASSOCIATED PROTEIN 6 HOMOLOG"/>
    <property type="match status" value="1"/>
</dbReference>
<dbReference type="InterPro" id="IPR011990">
    <property type="entry name" value="TPR-like_helical_dom_sf"/>
</dbReference>
<evidence type="ECO:0000256" key="1">
    <source>
        <dbReference type="ARBA" id="ARBA00004604"/>
    </source>
</evidence>
<name>A0ABR1BFZ6_POLSC</name>
<evidence type="ECO:0000256" key="3">
    <source>
        <dbReference type="ARBA" id="ARBA00022552"/>
    </source>
</evidence>
<gene>
    <name evidence="8" type="ORF">RUM44_012657</name>
</gene>
<keyword evidence="3" id="KW-0698">rRNA processing</keyword>
<dbReference type="EMBL" id="JAWJWF010000001">
    <property type="protein sequence ID" value="KAK6640959.1"/>
    <property type="molecule type" value="Genomic_DNA"/>
</dbReference>
<dbReference type="PANTHER" id="PTHR23271">
    <property type="entry name" value="HEPATOCELLULAR CARCINOMA-ASSOCIATED ANTIGEN 66"/>
    <property type="match status" value="1"/>
</dbReference>
<dbReference type="Gene3D" id="1.25.40.10">
    <property type="entry name" value="Tetratricopeptide repeat domain"/>
    <property type="match status" value="3"/>
</dbReference>
<evidence type="ECO:0000259" key="6">
    <source>
        <dbReference type="Pfam" id="PF08640"/>
    </source>
</evidence>
<evidence type="ECO:0000313" key="9">
    <source>
        <dbReference type="Proteomes" id="UP001359485"/>
    </source>
</evidence>
<evidence type="ECO:0000256" key="5">
    <source>
        <dbReference type="ARBA" id="ARBA00023242"/>
    </source>
</evidence>
<dbReference type="Pfam" id="PF08640">
    <property type="entry name" value="U3_assoc_6"/>
    <property type="match status" value="1"/>
</dbReference>
<protein>
    <submittedName>
        <fullName evidence="8">Uncharacterized protein</fullName>
    </submittedName>
</protein>
<organism evidence="8 9">
    <name type="scientific">Polyplax serrata</name>
    <name type="common">Common mouse louse</name>
    <dbReference type="NCBI Taxonomy" id="468196"/>
    <lineage>
        <taxon>Eukaryota</taxon>
        <taxon>Metazoa</taxon>
        <taxon>Ecdysozoa</taxon>
        <taxon>Arthropoda</taxon>
        <taxon>Hexapoda</taxon>
        <taxon>Insecta</taxon>
        <taxon>Pterygota</taxon>
        <taxon>Neoptera</taxon>
        <taxon>Paraneoptera</taxon>
        <taxon>Psocodea</taxon>
        <taxon>Troctomorpha</taxon>
        <taxon>Phthiraptera</taxon>
        <taxon>Anoplura</taxon>
        <taxon>Polyplacidae</taxon>
        <taxon>Polyplax</taxon>
    </lineage>
</organism>
<sequence length="606" mass="71539">MAEFVEFRCEEWVSELESLEKIQLFEPKEIKSLVTKRREFEYKIERRSKSKEDFLRYIQFEVDFLRIINARREKTGINANKASIEHKQINRIIRLFKQVIFRHPDDIKLWMSLFKFCSDVKQHSIVSKMLVRMLQHNSDKEDLWVYAAQWTMENEKSVANARQFLTKGLRHHPSSEKLYLELFRMELEHMKKKIKVKELASKNNKWEPNEITENIISGKLVEVIYKTATKILDSAEFKVDLLNVAKNYSDAIDIQNKILNDLINAHPKEEVTWNAIAKREYDGFSCDWSILKSEGDAMDTAVDEEEKNGEKSPLRGRIQKSIDVYEAAIKKLNTDKMWNYYLDHVMEVYTNSTLKPKLPIFKSRIFQNAMEGALNSNHLTEKYIMNWIDTLKKSEKQCTKLEELLLKGVMLYPGSLPLWHARIRYHLSLDEGEKGKELFKEAVTKVTDCVPLWELVIEYCKLKQSPDSEEIFKDGIRRRGHVAQAIKPLYLEWLAETKGIEETRRVFETSEILHPPCLELYRVMVKVETKQSDCDNKRVRRCFELATLYFGREDTSIWLDFINWEMKEGDAAKVHEIHSAAMKSLTPEKADEFMTEYNFIKLNFHS</sequence>
<comment type="subcellular location">
    <subcellularLocation>
        <location evidence="1">Nucleus</location>
        <location evidence="1">Nucleolus</location>
    </subcellularLocation>
</comment>
<dbReference type="SUPFAM" id="SSF48452">
    <property type="entry name" value="TPR-like"/>
    <property type="match status" value="2"/>
</dbReference>
<comment type="similarity">
    <text evidence="2">Belongs to the UTP6 family.</text>
</comment>
<dbReference type="Pfam" id="PF24892">
    <property type="entry name" value="UTP6_C"/>
    <property type="match status" value="1"/>
</dbReference>
<feature type="domain" description="U3 small nucleolar RNA-associated protein 6 homolog C-terminal" evidence="7">
    <location>
        <begin position="320"/>
        <end position="585"/>
    </location>
</feature>
<dbReference type="SMART" id="SM00386">
    <property type="entry name" value="HAT"/>
    <property type="match status" value="5"/>
</dbReference>
<evidence type="ECO:0000256" key="4">
    <source>
        <dbReference type="ARBA" id="ARBA00022737"/>
    </source>
</evidence>
<reference evidence="8 9" key="1">
    <citation type="submission" date="2023-09" db="EMBL/GenBank/DDBJ databases">
        <title>Genomes of two closely related lineages of the louse Polyplax serrata with different host specificities.</title>
        <authorList>
            <person name="Martinu J."/>
            <person name="Tarabai H."/>
            <person name="Stefka J."/>
            <person name="Hypsa V."/>
        </authorList>
    </citation>
    <scope>NUCLEOTIDE SEQUENCE [LARGE SCALE GENOMIC DNA]</scope>
    <source>
        <strain evidence="8">98ZLc_SE</strain>
    </source>
</reference>
<dbReference type="InterPro" id="IPR003107">
    <property type="entry name" value="HAT"/>
</dbReference>
<accession>A0ABR1BFZ6</accession>
<proteinExistence type="inferred from homology"/>
<keyword evidence="5" id="KW-0539">Nucleus</keyword>